<dbReference type="InterPro" id="IPR008927">
    <property type="entry name" value="6-PGluconate_DH-like_C_sf"/>
</dbReference>
<dbReference type="InterPro" id="IPR013328">
    <property type="entry name" value="6PGD_dom2"/>
</dbReference>
<evidence type="ECO:0000259" key="3">
    <source>
        <dbReference type="Pfam" id="PF00725"/>
    </source>
</evidence>
<evidence type="ECO:0000259" key="4">
    <source>
        <dbReference type="Pfam" id="PF02737"/>
    </source>
</evidence>
<dbReference type="SUPFAM" id="SSF51735">
    <property type="entry name" value="NAD(P)-binding Rossmann-fold domains"/>
    <property type="match status" value="1"/>
</dbReference>
<evidence type="ECO:0000313" key="5">
    <source>
        <dbReference type="EMBL" id="KAE8307317.1"/>
    </source>
</evidence>
<evidence type="ECO:0000313" key="6">
    <source>
        <dbReference type="Proteomes" id="UP000325433"/>
    </source>
</evidence>
<dbReference type="InterPro" id="IPR006176">
    <property type="entry name" value="3-OHacyl-CoA_DH_NAD-bd"/>
</dbReference>
<dbReference type="Pfam" id="PF00725">
    <property type="entry name" value="3HCDH"/>
    <property type="match status" value="1"/>
</dbReference>
<sequence length="321" mass="35397">MPQQIRTVAIVGCGVIGMSWATLCLSRGLKVIVSDPATGAKEALQRYLDQARPFLEAQGNFEELATNYEFVSDIVPRLAEADFVQENGPEREEFKRELMKSLDEWTRPGVVIASSSSGLPSSAFIQRCKRDPGRILIGHPFNPPHLIPLVEVVPHAGTSEEYISTAMRFYQSLGKKPILVHQEVPGFVSNRLQAAINNEAYSLISRGVVSAEDLDFAVTQGPGLRWALTGPIATNALGGGGGPDGFVRRIERLGPSIRAWEDDMLKHKFDWSEERLSSLQDSVEEWLGATDWTKLVEDRDSLLVQLLAAKGNKSSMRTQLP</sequence>
<gene>
    <name evidence="5" type="ORF">BDV41DRAFT_584541</name>
</gene>
<dbReference type="AlphaFoldDB" id="A0A5N6VFN7"/>
<dbReference type="PANTHER" id="PTHR48075:SF1">
    <property type="entry name" value="LAMBDA-CRYSTALLIN HOMOLOG"/>
    <property type="match status" value="1"/>
</dbReference>
<dbReference type="GO" id="GO:0070403">
    <property type="term" value="F:NAD+ binding"/>
    <property type="evidence" value="ECO:0007669"/>
    <property type="project" value="InterPro"/>
</dbReference>
<dbReference type="PANTHER" id="PTHR48075">
    <property type="entry name" value="3-HYDROXYACYL-COA DEHYDROGENASE FAMILY PROTEIN"/>
    <property type="match status" value="1"/>
</dbReference>
<organism evidence="5 6">
    <name type="scientific">Aspergillus transmontanensis</name>
    <dbReference type="NCBI Taxonomy" id="1034304"/>
    <lineage>
        <taxon>Eukaryota</taxon>
        <taxon>Fungi</taxon>
        <taxon>Dikarya</taxon>
        <taxon>Ascomycota</taxon>
        <taxon>Pezizomycotina</taxon>
        <taxon>Eurotiomycetes</taxon>
        <taxon>Eurotiomycetidae</taxon>
        <taxon>Eurotiales</taxon>
        <taxon>Aspergillaceae</taxon>
        <taxon>Aspergillus</taxon>
        <taxon>Aspergillus subgen. Circumdati</taxon>
    </lineage>
</organism>
<comment type="similarity">
    <text evidence="1">Belongs to the 3-hydroxyacyl-CoA dehydrogenase family.</text>
</comment>
<dbReference type="Gene3D" id="1.10.1040.10">
    <property type="entry name" value="N-(1-d-carboxylethyl)-l-norvaline Dehydrogenase, domain 2"/>
    <property type="match status" value="1"/>
</dbReference>
<dbReference type="InterPro" id="IPR006108">
    <property type="entry name" value="3HC_DH_C"/>
</dbReference>
<dbReference type="GO" id="GO:0006631">
    <property type="term" value="P:fatty acid metabolic process"/>
    <property type="evidence" value="ECO:0007669"/>
    <property type="project" value="InterPro"/>
</dbReference>
<evidence type="ECO:0000256" key="1">
    <source>
        <dbReference type="ARBA" id="ARBA00009463"/>
    </source>
</evidence>
<dbReference type="Proteomes" id="UP000325433">
    <property type="component" value="Unassembled WGS sequence"/>
</dbReference>
<feature type="domain" description="3-hydroxyacyl-CoA dehydrogenase NAD binding" evidence="4">
    <location>
        <begin position="7"/>
        <end position="182"/>
    </location>
</feature>
<accession>A0A5N6VFN7</accession>
<dbReference type="GO" id="GO:0050104">
    <property type="term" value="F:L-gulonate 3-dehydrogenase activity"/>
    <property type="evidence" value="ECO:0007669"/>
    <property type="project" value="TreeGrafter"/>
</dbReference>
<keyword evidence="6" id="KW-1185">Reference proteome</keyword>
<dbReference type="EMBL" id="ML738410">
    <property type="protein sequence ID" value="KAE8307317.1"/>
    <property type="molecule type" value="Genomic_DNA"/>
</dbReference>
<dbReference type="InterPro" id="IPR036291">
    <property type="entry name" value="NAD(P)-bd_dom_sf"/>
</dbReference>
<protein>
    <recommendedName>
        <fullName evidence="7">3-hydroxyacyl-CoA dehydrogenase</fullName>
    </recommendedName>
</protein>
<dbReference type="Gene3D" id="3.40.50.720">
    <property type="entry name" value="NAD(P)-binding Rossmann-like Domain"/>
    <property type="match status" value="1"/>
</dbReference>
<name>A0A5N6VFN7_9EURO</name>
<evidence type="ECO:0000256" key="2">
    <source>
        <dbReference type="ARBA" id="ARBA00023002"/>
    </source>
</evidence>
<feature type="domain" description="3-hydroxyacyl-CoA dehydrogenase C-terminal" evidence="3">
    <location>
        <begin position="186"/>
        <end position="233"/>
    </location>
</feature>
<keyword evidence="2" id="KW-0560">Oxidoreductase</keyword>
<evidence type="ECO:0008006" key="7">
    <source>
        <dbReference type="Google" id="ProtNLM"/>
    </source>
</evidence>
<dbReference type="SUPFAM" id="SSF48179">
    <property type="entry name" value="6-phosphogluconate dehydrogenase C-terminal domain-like"/>
    <property type="match status" value="1"/>
</dbReference>
<dbReference type="Pfam" id="PF02737">
    <property type="entry name" value="3HCDH_N"/>
    <property type="match status" value="1"/>
</dbReference>
<proteinExistence type="inferred from homology"/>
<reference evidence="6" key="1">
    <citation type="submission" date="2019-04" db="EMBL/GenBank/DDBJ databases">
        <title>Friends and foes A comparative genomics studyof 23 Aspergillus species from section Flavi.</title>
        <authorList>
            <consortium name="DOE Joint Genome Institute"/>
            <person name="Kjaerbolling I."/>
            <person name="Vesth T."/>
            <person name="Frisvad J.C."/>
            <person name="Nybo J.L."/>
            <person name="Theobald S."/>
            <person name="Kildgaard S."/>
            <person name="Isbrandt T."/>
            <person name="Kuo A."/>
            <person name="Sato A."/>
            <person name="Lyhne E.K."/>
            <person name="Kogle M.E."/>
            <person name="Wiebenga A."/>
            <person name="Kun R.S."/>
            <person name="Lubbers R.J."/>
            <person name="Makela M.R."/>
            <person name="Barry K."/>
            <person name="Chovatia M."/>
            <person name="Clum A."/>
            <person name="Daum C."/>
            <person name="Haridas S."/>
            <person name="He G."/>
            <person name="LaButti K."/>
            <person name="Lipzen A."/>
            <person name="Mondo S."/>
            <person name="Riley R."/>
            <person name="Salamov A."/>
            <person name="Simmons B.A."/>
            <person name="Magnuson J.K."/>
            <person name="Henrissat B."/>
            <person name="Mortensen U.H."/>
            <person name="Larsen T.O."/>
            <person name="Devries R.P."/>
            <person name="Grigoriev I.V."/>
            <person name="Machida M."/>
            <person name="Baker S.E."/>
            <person name="Andersen M.R."/>
        </authorList>
    </citation>
    <scope>NUCLEOTIDE SEQUENCE [LARGE SCALE GENOMIC DNA]</scope>
    <source>
        <strain evidence="6">CBS 130015</strain>
    </source>
</reference>